<proteinExistence type="predicted"/>
<evidence type="ECO:0000259" key="1">
    <source>
        <dbReference type="PROSITE" id="PS51787"/>
    </source>
</evidence>
<dbReference type="InterPro" id="IPR003111">
    <property type="entry name" value="Lon_prtase_N"/>
</dbReference>
<dbReference type="Proteomes" id="UP000264006">
    <property type="component" value="Chromosome"/>
</dbReference>
<dbReference type="InterPro" id="IPR015947">
    <property type="entry name" value="PUA-like_sf"/>
</dbReference>
<dbReference type="SUPFAM" id="SSF88697">
    <property type="entry name" value="PUA domain-like"/>
    <property type="match status" value="1"/>
</dbReference>
<sequence length="226" mass="25372">MDLPIFPLHLVLFPGRPLPLHLFEPRYLSMLRDCLDGDRRFGVVAIRSGREVGSDWYTDADGNDVQADSVLHQVGTVTEIRTVAERPDGRFDIITKGSERFRLVQPLNDRAYLRADVEVLPEDRAATRDRIAAENLRDVLVPYLLGLGVPREYTDRLPVDPCELSWMACSALQVEVPVQQQLLELPTHAERMDATARIIRRETGIIRHLGMVGSFRPAGPGGAQLN</sequence>
<dbReference type="RefSeq" id="WP_164710535.1">
    <property type="nucleotide sequence ID" value="NZ_CP031165.1"/>
</dbReference>
<dbReference type="PANTHER" id="PTHR46732">
    <property type="entry name" value="ATP-DEPENDENT PROTEASE LA (LON) DOMAIN PROTEIN"/>
    <property type="match status" value="1"/>
</dbReference>
<feature type="domain" description="Lon N-terminal" evidence="1">
    <location>
        <begin position="1"/>
        <end position="203"/>
    </location>
</feature>
<evidence type="ECO:0000313" key="2">
    <source>
        <dbReference type="EMBL" id="AXV07554.1"/>
    </source>
</evidence>
<keyword evidence="3" id="KW-1185">Reference proteome</keyword>
<reference evidence="2 3" key="1">
    <citation type="submission" date="2018-09" db="EMBL/GenBank/DDBJ databases">
        <title>Complete genome sequence of Euzebya sp. DY32-46 isolated from seawater of Pacific Ocean.</title>
        <authorList>
            <person name="Xu L."/>
            <person name="Wu Y.-H."/>
            <person name="Xu X.-W."/>
        </authorList>
    </citation>
    <scope>NUCLEOTIDE SEQUENCE [LARGE SCALE GENOMIC DNA]</scope>
    <source>
        <strain evidence="2 3">DY32-46</strain>
    </source>
</reference>
<dbReference type="KEGG" id="euz:DVS28_a2875"/>
<name>A0A346XZA7_9ACTN</name>
<dbReference type="EMBL" id="CP031165">
    <property type="protein sequence ID" value="AXV07554.1"/>
    <property type="molecule type" value="Genomic_DNA"/>
</dbReference>
<gene>
    <name evidence="2" type="ORF">DVS28_a2875</name>
</gene>
<organism evidence="2 3">
    <name type="scientific">Euzebya pacifica</name>
    <dbReference type="NCBI Taxonomy" id="1608957"/>
    <lineage>
        <taxon>Bacteria</taxon>
        <taxon>Bacillati</taxon>
        <taxon>Actinomycetota</taxon>
        <taxon>Nitriliruptoria</taxon>
        <taxon>Euzebyales</taxon>
    </lineage>
</organism>
<protein>
    <recommendedName>
        <fullName evidence="1">Lon N-terminal domain-containing protein</fullName>
    </recommendedName>
</protein>
<dbReference type="AlphaFoldDB" id="A0A346XZA7"/>
<dbReference type="Pfam" id="PF02190">
    <property type="entry name" value="LON_substr_bdg"/>
    <property type="match status" value="1"/>
</dbReference>
<dbReference type="PROSITE" id="PS51787">
    <property type="entry name" value="LON_N"/>
    <property type="match status" value="1"/>
</dbReference>
<dbReference type="InterPro" id="IPR046336">
    <property type="entry name" value="Lon_prtase_N_sf"/>
</dbReference>
<evidence type="ECO:0000313" key="3">
    <source>
        <dbReference type="Proteomes" id="UP000264006"/>
    </source>
</evidence>
<accession>A0A346XZA7</accession>
<dbReference type="Gene3D" id="2.30.130.40">
    <property type="entry name" value="LON domain-like"/>
    <property type="match status" value="1"/>
</dbReference>
<dbReference type="PANTHER" id="PTHR46732:SF8">
    <property type="entry name" value="ATP-DEPENDENT PROTEASE LA (LON) DOMAIN PROTEIN"/>
    <property type="match status" value="1"/>
</dbReference>
<dbReference type="SMART" id="SM00464">
    <property type="entry name" value="LON"/>
    <property type="match status" value="1"/>
</dbReference>